<evidence type="ECO:0000256" key="1">
    <source>
        <dbReference type="SAM" id="SignalP"/>
    </source>
</evidence>
<evidence type="ECO:0000313" key="2">
    <source>
        <dbReference type="EMBL" id="CEL04696.1"/>
    </source>
</evidence>
<evidence type="ECO:0000313" key="3">
    <source>
        <dbReference type="Proteomes" id="UP000054771"/>
    </source>
</evidence>
<keyword evidence="3" id="KW-1185">Reference proteome</keyword>
<protein>
    <submittedName>
        <fullName evidence="2">Uncharacterized protein</fullName>
    </submittedName>
</protein>
<feature type="signal peptide" evidence="1">
    <location>
        <begin position="1"/>
        <end position="21"/>
    </location>
</feature>
<dbReference type="AlphaFoldDB" id="A0A0U5G2Q4"/>
<accession>A0A0U5G2Q4</accession>
<proteinExistence type="predicted"/>
<gene>
    <name evidence="2" type="ORF">ASPCAL05822</name>
</gene>
<feature type="chain" id="PRO_5006857498" evidence="1">
    <location>
        <begin position="22"/>
        <end position="104"/>
    </location>
</feature>
<organism evidence="2 3">
    <name type="scientific">Aspergillus calidoustus</name>
    <dbReference type="NCBI Taxonomy" id="454130"/>
    <lineage>
        <taxon>Eukaryota</taxon>
        <taxon>Fungi</taxon>
        <taxon>Dikarya</taxon>
        <taxon>Ascomycota</taxon>
        <taxon>Pezizomycotina</taxon>
        <taxon>Eurotiomycetes</taxon>
        <taxon>Eurotiomycetidae</taxon>
        <taxon>Eurotiales</taxon>
        <taxon>Aspergillaceae</taxon>
        <taxon>Aspergillus</taxon>
        <taxon>Aspergillus subgen. Nidulantes</taxon>
    </lineage>
</organism>
<dbReference type="Proteomes" id="UP000054771">
    <property type="component" value="Unassembled WGS sequence"/>
</dbReference>
<reference evidence="3" key="1">
    <citation type="journal article" date="2016" name="Genome Announc.">
        <title>Draft genome sequences of fungus Aspergillus calidoustus.</title>
        <authorList>
            <person name="Horn F."/>
            <person name="Linde J."/>
            <person name="Mattern D.J."/>
            <person name="Walther G."/>
            <person name="Guthke R."/>
            <person name="Scherlach K."/>
            <person name="Martin K."/>
            <person name="Brakhage A.A."/>
            <person name="Petzke L."/>
            <person name="Valiante V."/>
        </authorList>
    </citation>
    <scope>NUCLEOTIDE SEQUENCE [LARGE SCALE GENOMIC DNA]</scope>
    <source>
        <strain evidence="3">SF006504</strain>
    </source>
</reference>
<keyword evidence="1" id="KW-0732">Signal</keyword>
<dbReference type="EMBL" id="CDMC01000004">
    <property type="protein sequence ID" value="CEL04696.1"/>
    <property type="molecule type" value="Genomic_DNA"/>
</dbReference>
<sequence length="104" mass="11229">MKLITAIPAFLLAALTPSVAGQDLLGFVGITDSNGATISWPASSTCFDYPGGRLIHQCSPTGQHAPNPNPLYFLLDCELRRRSNHLEHGPPYFHAAVGSRELEL</sequence>
<name>A0A0U5G2Q4_ASPCI</name>